<accession>K3X0X0</accession>
<dbReference type="EMBL" id="GL376590">
    <property type="status" value="NOT_ANNOTATED_CDS"/>
    <property type="molecule type" value="Genomic_DNA"/>
</dbReference>
<dbReference type="InterPro" id="IPR055313">
    <property type="entry name" value="Temptin-like"/>
</dbReference>
<reference evidence="5" key="1">
    <citation type="journal article" date="2010" name="Genome Biol.">
        <title>Genome sequence of the necrotrophic plant pathogen Pythium ultimum reveals original pathogenicity mechanisms and effector repertoire.</title>
        <authorList>
            <person name="Levesque C.A."/>
            <person name="Brouwer H."/>
            <person name="Cano L."/>
            <person name="Hamilton J.P."/>
            <person name="Holt C."/>
            <person name="Huitema E."/>
            <person name="Raffaele S."/>
            <person name="Robideau G.P."/>
            <person name="Thines M."/>
            <person name="Win J."/>
            <person name="Zerillo M.M."/>
            <person name="Beakes G.W."/>
            <person name="Boore J.L."/>
            <person name="Busam D."/>
            <person name="Dumas B."/>
            <person name="Ferriera S."/>
            <person name="Fuerstenberg S.I."/>
            <person name="Gachon C.M."/>
            <person name="Gaulin E."/>
            <person name="Govers F."/>
            <person name="Grenville-Briggs L."/>
            <person name="Horner N."/>
            <person name="Hostetler J."/>
            <person name="Jiang R.H."/>
            <person name="Johnson J."/>
            <person name="Krajaejun T."/>
            <person name="Lin H."/>
            <person name="Meijer H.J."/>
            <person name="Moore B."/>
            <person name="Morris P."/>
            <person name="Phuntmart V."/>
            <person name="Puiu D."/>
            <person name="Shetty J."/>
            <person name="Stajich J.E."/>
            <person name="Tripathy S."/>
            <person name="Wawra S."/>
            <person name="van West P."/>
            <person name="Whitty B.R."/>
            <person name="Coutinho P.M."/>
            <person name="Henrissat B."/>
            <person name="Martin F."/>
            <person name="Thomas P.D."/>
            <person name="Tyler B.M."/>
            <person name="De Vries R.P."/>
            <person name="Kamoun S."/>
            <person name="Yandell M."/>
            <person name="Tisserat N."/>
            <person name="Buell C.R."/>
        </authorList>
    </citation>
    <scope>NUCLEOTIDE SEQUENCE</scope>
    <source>
        <strain evidence="5">DAOM:BR144</strain>
    </source>
</reference>
<protein>
    <recommendedName>
        <fullName evidence="3">Temptin Cys/Cys disulfide domain-containing protein</fullName>
    </recommendedName>
</protein>
<sequence>MVRFVPASAAFLAFAFTARDVAAKPEFVARLPNGASVPGVEALGHVNPEGDGARNQFGKDFDKAGRKWTKALCAMDSDGDGQTNGQELGDPCCEWSTTGTASVRWTEGVSHPGLSSKKSDPSLWAAIDCSGGTGMSNAANSTADNGDAGSAPTTEKSGSAPVKVSASLVVVAVAVVAQMIATAVA</sequence>
<dbReference type="VEuPathDB" id="FungiDB:PYU1_G010846"/>
<reference evidence="4" key="3">
    <citation type="submission" date="2015-02" db="UniProtKB">
        <authorList>
            <consortium name="EnsemblProtists"/>
        </authorList>
    </citation>
    <scope>IDENTIFICATION</scope>
    <source>
        <strain evidence="4">DAOM BR144</strain>
    </source>
</reference>
<evidence type="ECO:0000313" key="4">
    <source>
        <dbReference type="EnsemblProtists" id="PYU1_T010869"/>
    </source>
</evidence>
<dbReference type="PANTHER" id="PTHR34737:SF2">
    <property type="entry name" value="EF-HAND DOMAIN-CONTAINING PROTEIN"/>
    <property type="match status" value="1"/>
</dbReference>
<dbReference type="InterPro" id="IPR057626">
    <property type="entry name" value="S-S_Temptin"/>
</dbReference>
<feature type="domain" description="Temptin Cys/Cys disulfide" evidence="3">
    <location>
        <begin position="22"/>
        <end position="113"/>
    </location>
</feature>
<dbReference type="OMA" id="CCEWVES"/>
<dbReference type="EnsemblProtists" id="PYU1_T010869">
    <property type="protein sequence ID" value="PYU1_T010869"/>
    <property type="gene ID" value="PYU1_G010846"/>
</dbReference>
<evidence type="ECO:0000313" key="5">
    <source>
        <dbReference type="Proteomes" id="UP000019132"/>
    </source>
</evidence>
<feature type="region of interest" description="Disordered" evidence="1">
    <location>
        <begin position="138"/>
        <end position="160"/>
    </location>
</feature>
<dbReference type="PANTHER" id="PTHR34737">
    <property type="entry name" value="EF-HAND DOMAIN-CONTAINING PROTEIN"/>
    <property type="match status" value="1"/>
</dbReference>
<proteinExistence type="predicted"/>
<keyword evidence="5" id="KW-1185">Reference proteome</keyword>
<feature type="signal peptide" evidence="2">
    <location>
        <begin position="1"/>
        <end position="23"/>
    </location>
</feature>
<dbReference type="InParanoid" id="K3X0X0"/>
<reference evidence="5" key="2">
    <citation type="submission" date="2010-04" db="EMBL/GenBank/DDBJ databases">
        <authorList>
            <person name="Buell R."/>
            <person name="Hamilton J."/>
            <person name="Hostetler J."/>
        </authorList>
    </citation>
    <scope>NUCLEOTIDE SEQUENCE [LARGE SCALE GENOMIC DNA]</scope>
    <source>
        <strain evidence="5">DAOM:BR144</strain>
    </source>
</reference>
<dbReference type="STRING" id="431595.K3X0X0"/>
<dbReference type="eggNOG" id="ENOG502S9GS">
    <property type="taxonomic scope" value="Eukaryota"/>
</dbReference>
<evidence type="ECO:0000259" key="3">
    <source>
        <dbReference type="Pfam" id="PF24784"/>
    </source>
</evidence>
<name>K3X0X0_GLOUD</name>
<feature type="chain" id="PRO_5003872691" description="Temptin Cys/Cys disulfide domain-containing protein" evidence="2">
    <location>
        <begin position="24"/>
        <end position="185"/>
    </location>
</feature>
<dbReference type="AlphaFoldDB" id="K3X0X0"/>
<evidence type="ECO:0000256" key="2">
    <source>
        <dbReference type="SAM" id="SignalP"/>
    </source>
</evidence>
<dbReference type="HOGENOM" id="CLU_079777_1_1_1"/>
<evidence type="ECO:0000256" key="1">
    <source>
        <dbReference type="SAM" id="MobiDB-lite"/>
    </source>
</evidence>
<organism evidence="4 5">
    <name type="scientific">Globisporangium ultimum (strain ATCC 200006 / CBS 805.95 / DAOM BR144)</name>
    <name type="common">Pythium ultimum</name>
    <dbReference type="NCBI Taxonomy" id="431595"/>
    <lineage>
        <taxon>Eukaryota</taxon>
        <taxon>Sar</taxon>
        <taxon>Stramenopiles</taxon>
        <taxon>Oomycota</taxon>
        <taxon>Peronosporomycetes</taxon>
        <taxon>Pythiales</taxon>
        <taxon>Pythiaceae</taxon>
        <taxon>Globisporangium</taxon>
    </lineage>
</organism>
<keyword evidence="2" id="KW-0732">Signal</keyword>
<dbReference type="Pfam" id="PF24784">
    <property type="entry name" value="Temptin_C"/>
    <property type="match status" value="1"/>
</dbReference>
<dbReference type="Proteomes" id="UP000019132">
    <property type="component" value="Unassembled WGS sequence"/>
</dbReference>